<sequence>MDAENTTVSSPENANIPRNVSKKWTNNRHIKTMELSLGAIYNATGNIPKFGEYTETINGEDKIVTHYVTEFKYGIIAGGMKAILIRDNTTSVSIFNEDCKKNIKRTSPFPVKSEFRCQRSLTFADQFRHNDE</sequence>
<dbReference type="AlphaFoldDB" id="A0A3L5TS23"/>
<evidence type="ECO:0000313" key="3">
    <source>
        <dbReference type="Proteomes" id="UP000266721"/>
    </source>
</evidence>
<gene>
    <name evidence="2" type="ORF">AM593_03250</name>
</gene>
<reference evidence="2 3" key="1">
    <citation type="journal article" date="2016" name="PLoS ONE">
        <title>A First Insight into the Genome of the Filter-Feeder Mussel Mytilus galloprovincialis.</title>
        <authorList>
            <person name="Murgarella M."/>
            <person name="Puiu D."/>
            <person name="Novoa B."/>
            <person name="Figueras A."/>
            <person name="Posada D."/>
            <person name="Canchaya C."/>
        </authorList>
    </citation>
    <scope>NUCLEOTIDE SEQUENCE [LARGE SCALE GENOMIC DNA]</scope>
    <source>
        <tissue evidence="2">Muscle</tissue>
    </source>
</reference>
<name>A0A3L5TS23_MYTGA</name>
<accession>A0A3L5TS23</accession>
<feature type="region of interest" description="Disordered" evidence="1">
    <location>
        <begin position="1"/>
        <end position="20"/>
    </location>
</feature>
<keyword evidence="3" id="KW-1185">Reference proteome</keyword>
<comment type="caution">
    <text evidence="2">The sequence shown here is derived from an EMBL/GenBank/DDBJ whole genome shotgun (WGS) entry which is preliminary data.</text>
</comment>
<organism evidence="2 3">
    <name type="scientific">Mytilus galloprovincialis</name>
    <name type="common">Mediterranean mussel</name>
    <dbReference type="NCBI Taxonomy" id="29158"/>
    <lineage>
        <taxon>Eukaryota</taxon>
        <taxon>Metazoa</taxon>
        <taxon>Spiralia</taxon>
        <taxon>Lophotrochozoa</taxon>
        <taxon>Mollusca</taxon>
        <taxon>Bivalvia</taxon>
        <taxon>Autobranchia</taxon>
        <taxon>Pteriomorphia</taxon>
        <taxon>Mytilida</taxon>
        <taxon>Mytiloidea</taxon>
        <taxon>Mytilidae</taxon>
        <taxon>Mytilinae</taxon>
        <taxon>Mytilus</taxon>
    </lineage>
</organism>
<dbReference type="EMBL" id="KV587214">
    <property type="protein sequence ID" value="OPL32733.1"/>
    <property type="molecule type" value="Genomic_DNA"/>
</dbReference>
<proteinExistence type="predicted"/>
<protein>
    <submittedName>
        <fullName evidence="2">Uncharacterized protein</fullName>
    </submittedName>
</protein>
<dbReference type="Proteomes" id="UP000266721">
    <property type="component" value="Unassembled WGS sequence"/>
</dbReference>
<evidence type="ECO:0000256" key="1">
    <source>
        <dbReference type="SAM" id="MobiDB-lite"/>
    </source>
</evidence>
<feature type="non-terminal residue" evidence="2">
    <location>
        <position position="1"/>
    </location>
</feature>
<evidence type="ECO:0000313" key="2">
    <source>
        <dbReference type="EMBL" id="OPL32733.1"/>
    </source>
</evidence>